<dbReference type="InterPro" id="IPR039196">
    <property type="entry name" value="Fmc1"/>
</dbReference>
<evidence type="ECO:0000313" key="3">
    <source>
        <dbReference type="Proteomes" id="UP000077266"/>
    </source>
</evidence>
<dbReference type="Pfam" id="PF13233">
    <property type="entry name" value="Complex1_LYR_2"/>
    <property type="match status" value="1"/>
</dbReference>
<name>A0A165QR14_EXIGL</name>
<evidence type="ECO:0000313" key="2">
    <source>
        <dbReference type="EMBL" id="KZW03961.1"/>
    </source>
</evidence>
<evidence type="ECO:0000256" key="1">
    <source>
        <dbReference type="SAM" id="MobiDB-lite"/>
    </source>
</evidence>
<feature type="region of interest" description="Disordered" evidence="1">
    <location>
        <begin position="1"/>
        <end position="21"/>
    </location>
</feature>
<dbReference type="PANTHER" id="PTHR28015:SF1">
    <property type="entry name" value="ATP SYNTHASE ASSEMBLY FACTOR FMC1, MITOCHONDRIAL"/>
    <property type="match status" value="1"/>
</dbReference>
<organism evidence="2 3">
    <name type="scientific">Exidia glandulosa HHB12029</name>
    <dbReference type="NCBI Taxonomy" id="1314781"/>
    <lineage>
        <taxon>Eukaryota</taxon>
        <taxon>Fungi</taxon>
        <taxon>Dikarya</taxon>
        <taxon>Basidiomycota</taxon>
        <taxon>Agaricomycotina</taxon>
        <taxon>Agaricomycetes</taxon>
        <taxon>Auriculariales</taxon>
        <taxon>Exidiaceae</taxon>
        <taxon>Exidia</taxon>
    </lineage>
</organism>
<dbReference type="AlphaFoldDB" id="A0A165QR14"/>
<proteinExistence type="predicted"/>
<dbReference type="GO" id="GO:0005759">
    <property type="term" value="C:mitochondrial matrix"/>
    <property type="evidence" value="ECO:0007669"/>
    <property type="project" value="TreeGrafter"/>
</dbReference>
<protein>
    <submittedName>
        <fullName evidence="2">Uncharacterized protein</fullName>
    </submittedName>
</protein>
<dbReference type="OrthoDB" id="15893at2759"/>
<accession>A0A165QR14</accession>
<dbReference type="PANTHER" id="PTHR28015">
    <property type="entry name" value="ATP SYNTHASE ASSEMBLY FACTOR FMC1, MITOCHONDRIAL"/>
    <property type="match status" value="1"/>
</dbReference>
<dbReference type="Proteomes" id="UP000077266">
    <property type="component" value="Unassembled WGS sequence"/>
</dbReference>
<reference evidence="2 3" key="1">
    <citation type="journal article" date="2016" name="Mol. Biol. Evol.">
        <title>Comparative Genomics of Early-Diverging Mushroom-Forming Fungi Provides Insights into the Origins of Lignocellulose Decay Capabilities.</title>
        <authorList>
            <person name="Nagy L.G."/>
            <person name="Riley R."/>
            <person name="Tritt A."/>
            <person name="Adam C."/>
            <person name="Daum C."/>
            <person name="Floudas D."/>
            <person name="Sun H."/>
            <person name="Yadav J.S."/>
            <person name="Pangilinan J."/>
            <person name="Larsson K.H."/>
            <person name="Matsuura K."/>
            <person name="Barry K."/>
            <person name="Labutti K."/>
            <person name="Kuo R."/>
            <person name="Ohm R.A."/>
            <person name="Bhattacharya S.S."/>
            <person name="Shirouzu T."/>
            <person name="Yoshinaga Y."/>
            <person name="Martin F.M."/>
            <person name="Grigoriev I.V."/>
            <person name="Hibbett D.S."/>
        </authorList>
    </citation>
    <scope>NUCLEOTIDE SEQUENCE [LARGE SCALE GENOMIC DNA]</scope>
    <source>
        <strain evidence="2 3">HHB12029</strain>
    </source>
</reference>
<dbReference type="InParanoid" id="A0A165QR14"/>
<sequence length="118" mass="13370">MHSDRRANHHGRVVGSSEETTVYVRRGLPPSLLREAVVHSNKAADKQRFTNHLRALFRNAAANEQELTTAANNAAVFLRAQRLHRELLERYNPTINLTSEEHLAATAHRVGLRLTDEE</sequence>
<dbReference type="GO" id="GO:0033615">
    <property type="term" value="P:mitochondrial proton-transporting ATP synthase complex assembly"/>
    <property type="evidence" value="ECO:0007669"/>
    <property type="project" value="InterPro"/>
</dbReference>
<dbReference type="STRING" id="1314781.A0A165QR14"/>
<keyword evidence="3" id="KW-1185">Reference proteome</keyword>
<gene>
    <name evidence="2" type="ORF">EXIGLDRAFT_758272</name>
</gene>
<dbReference type="EMBL" id="KV425882">
    <property type="protein sequence ID" value="KZW03961.1"/>
    <property type="molecule type" value="Genomic_DNA"/>
</dbReference>